<dbReference type="InterPro" id="IPR006620">
    <property type="entry name" value="Pro_4_hyd_alph"/>
</dbReference>
<sequence>MAKLFAYHQFENVLDQGTLAELVDFTLTNEANYTLSNVARVGEKVIDTTSRYSLTLLKPSKFKHVFIEKLTALSDDIFYHLNMSRFKISKFEFQLSAHGNGAFFKQHIDTISHQSTGKSSRVISAVFYYHLTPKEFEGGELVLYPLPFLPGDDQPVVINPMNNKLVVFPSVAPHEVLPVTLQKSDFSKYRFSVNCWLHK</sequence>
<dbReference type="PROSITE" id="PS51471">
    <property type="entry name" value="FE2OG_OXY"/>
    <property type="match status" value="1"/>
</dbReference>
<name>A0ABS3JIW3_9BACT</name>
<evidence type="ECO:0000256" key="5">
    <source>
        <dbReference type="ARBA" id="ARBA00023002"/>
    </source>
</evidence>
<keyword evidence="5" id="KW-0560">Oxidoreductase</keyword>
<evidence type="ECO:0000256" key="3">
    <source>
        <dbReference type="ARBA" id="ARBA00022896"/>
    </source>
</evidence>
<keyword evidence="9" id="KW-1185">Reference proteome</keyword>
<keyword evidence="2" id="KW-0479">Metal-binding</keyword>
<dbReference type="PANTHER" id="PTHR12907">
    <property type="entry name" value="EGL NINE HOMOLOG-RELATED"/>
    <property type="match status" value="1"/>
</dbReference>
<proteinExistence type="predicted"/>
<feature type="domain" description="Fe2OG dioxygenase" evidence="7">
    <location>
        <begin position="80"/>
        <end position="199"/>
    </location>
</feature>
<evidence type="ECO:0000256" key="4">
    <source>
        <dbReference type="ARBA" id="ARBA00022964"/>
    </source>
</evidence>
<organism evidence="8 9">
    <name type="scientific">Fibrella forsythiae</name>
    <dbReference type="NCBI Taxonomy" id="2817061"/>
    <lineage>
        <taxon>Bacteria</taxon>
        <taxon>Pseudomonadati</taxon>
        <taxon>Bacteroidota</taxon>
        <taxon>Cytophagia</taxon>
        <taxon>Cytophagales</taxon>
        <taxon>Spirosomataceae</taxon>
        <taxon>Fibrella</taxon>
    </lineage>
</organism>
<dbReference type="EMBL" id="JAFMYW010000003">
    <property type="protein sequence ID" value="MBO0949351.1"/>
    <property type="molecule type" value="Genomic_DNA"/>
</dbReference>
<dbReference type="Pfam" id="PF13640">
    <property type="entry name" value="2OG-FeII_Oxy_3"/>
    <property type="match status" value="1"/>
</dbReference>
<accession>A0ABS3JIW3</accession>
<dbReference type="RefSeq" id="WP_207329316.1">
    <property type="nucleotide sequence ID" value="NZ_JAFMYW010000003.1"/>
</dbReference>
<comment type="caution">
    <text evidence="8">The sequence shown here is derived from an EMBL/GenBank/DDBJ whole genome shotgun (WGS) entry which is preliminary data.</text>
</comment>
<evidence type="ECO:0000256" key="6">
    <source>
        <dbReference type="ARBA" id="ARBA00023004"/>
    </source>
</evidence>
<keyword evidence="3" id="KW-0847">Vitamin C</keyword>
<dbReference type="Gene3D" id="2.60.120.620">
    <property type="entry name" value="q2cbj1_9rhob like domain"/>
    <property type="match status" value="1"/>
</dbReference>
<comment type="cofactor">
    <cofactor evidence="1">
        <name>L-ascorbate</name>
        <dbReference type="ChEBI" id="CHEBI:38290"/>
    </cofactor>
</comment>
<evidence type="ECO:0000259" key="7">
    <source>
        <dbReference type="PROSITE" id="PS51471"/>
    </source>
</evidence>
<dbReference type="InterPro" id="IPR005123">
    <property type="entry name" value="Oxoglu/Fe-dep_dioxygenase_dom"/>
</dbReference>
<evidence type="ECO:0000313" key="8">
    <source>
        <dbReference type="EMBL" id="MBO0949351.1"/>
    </source>
</evidence>
<dbReference type="PANTHER" id="PTHR12907:SF26">
    <property type="entry name" value="HIF PROLYL HYDROXYLASE, ISOFORM C"/>
    <property type="match status" value="1"/>
</dbReference>
<evidence type="ECO:0000256" key="1">
    <source>
        <dbReference type="ARBA" id="ARBA00001961"/>
    </source>
</evidence>
<evidence type="ECO:0000313" key="9">
    <source>
        <dbReference type="Proteomes" id="UP000664628"/>
    </source>
</evidence>
<protein>
    <submittedName>
        <fullName evidence="8">2OG-Fe(II) oxygenase</fullName>
    </submittedName>
</protein>
<evidence type="ECO:0000256" key="2">
    <source>
        <dbReference type="ARBA" id="ARBA00022723"/>
    </source>
</evidence>
<keyword evidence="4" id="KW-0223">Dioxygenase</keyword>
<dbReference type="SMART" id="SM00702">
    <property type="entry name" value="P4Hc"/>
    <property type="match status" value="1"/>
</dbReference>
<dbReference type="InterPro" id="IPR051559">
    <property type="entry name" value="HIF_prolyl_hydroxylases"/>
</dbReference>
<dbReference type="Proteomes" id="UP000664628">
    <property type="component" value="Unassembled WGS sequence"/>
</dbReference>
<reference evidence="8 9" key="1">
    <citation type="submission" date="2021-03" db="EMBL/GenBank/DDBJ databases">
        <title>Fibrella sp. HMF5405 genome sequencing and assembly.</title>
        <authorList>
            <person name="Kang H."/>
            <person name="Kim H."/>
            <person name="Bae S."/>
            <person name="Joh K."/>
        </authorList>
    </citation>
    <scope>NUCLEOTIDE SEQUENCE [LARGE SCALE GENOMIC DNA]</scope>
    <source>
        <strain evidence="8 9">HMF5405</strain>
    </source>
</reference>
<keyword evidence="6" id="KW-0408">Iron</keyword>
<dbReference type="InterPro" id="IPR044862">
    <property type="entry name" value="Pro_4_hyd_alph_FE2OG_OXY"/>
</dbReference>
<gene>
    <name evidence="8" type="ORF">J2I46_12210</name>
</gene>